<keyword evidence="3" id="KW-1185">Reference proteome</keyword>
<organism evidence="2 3">
    <name type="scientific">Hymenobacter psychrotolerans DSM 18569</name>
    <dbReference type="NCBI Taxonomy" id="1121959"/>
    <lineage>
        <taxon>Bacteria</taxon>
        <taxon>Pseudomonadati</taxon>
        <taxon>Bacteroidota</taxon>
        <taxon>Cytophagia</taxon>
        <taxon>Cytophagales</taxon>
        <taxon>Hymenobacteraceae</taxon>
        <taxon>Hymenobacter</taxon>
    </lineage>
</organism>
<dbReference type="Proteomes" id="UP000183947">
    <property type="component" value="Unassembled WGS sequence"/>
</dbReference>
<evidence type="ECO:0000313" key="3">
    <source>
        <dbReference type="Proteomes" id="UP000183947"/>
    </source>
</evidence>
<dbReference type="STRING" id="1121959.SAMN02746009_02958"/>
<accession>A0A1M7BMJ3</accession>
<protein>
    <recommendedName>
        <fullName evidence="4">Tetratricopeptide repeat-containing protein</fullName>
    </recommendedName>
</protein>
<dbReference type="InterPro" id="IPR011990">
    <property type="entry name" value="TPR-like_helical_dom_sf"/>
</dbReference>
<dbReference type="Gene3D" id="1.25.40.10">
    <property type="entry name" value="Tetratricopeptide repeat domain"/>
    <property type="match status" value="1"/>
</dbReference>
<keyword evidence="1" id="KW-0732">Signal</keyword>
<reference evidence="3" key="1">
    <citation type="submission" date="2016-11" db="EMBL/GenBank/DDBJ databases">
        <authorList>
            <person name="Varghese N."/>
            <person name="Submissions S."/>
        </authorList>
    </citation>
    <scope>NUCLEOTIDE SEQUENCE [LARGE SCALE GENOMIC DNA]</scope>
    <source>
        <strain evidence="3">DSM 18569</strain>
    </source>
</reference>
<feature type="chain" id="PRO_5013155853" description="Tetratricopeptide repeat-containing protein" evidence="1">
    <location>
        <begin position="32"/>
        <end position="358"/>
    </location>
</feature>
<proteinExistence type="predicted"/>
<gene>
    <name evidence="2" type="ORF">SAMN02746009_02958</name>
</gene>
<dbReference type="EMBL" id="FRAS01000016">
    <property type="protein sequence ID" value="SHL55779.1"/>
    <property type="molecule type" value="Genomic_DNA"/>
</dbReference>
<dbReference type="SUPFAM" id="SSF48452">
    <property type="entry name" value="TPR-like"/>
    <property type="match status" value="1"/>
</dbReference>
<sequence>MQTRRIFRRPKLYGMMLSLLAGLIYLPAARAQTSEEAGRLYVSGQLDQLIAQGEASLRKNDQQPILHMFVGRAYADQNRYPEAIPHLEKSRQVPAGSDGVKVWSLGYLGTSYYFTDQPAKAQAALEECVALNNTQNATKYAQRRLQGYQLLPFYAGWRVVETAHLRLHFQSPEQVPDLARYAAEREQAYQAISQKFPASLSKKIDFYVWNNKADAKPVLQRELGFAVPEAMLVNARQNQTRGHELAHVLVQHSLQPTQRTKLINEGIAVYLDQTGANRLQRARQLAQGRADVWRLWEHPEAADEGQLYAVGGALLEYLAAHATPEQLRALLKDQRAEANRAALEPLVAAFEQELAKPE</sequence>
<dbReference type="AlphaFoldDB" id="A0A1M7BMJ3"/>
<evidence type="ECO:0008006" key="4">
    <source>
        <dbReference type="Google" id="ProtNLM"/>
    </source>
</evidence>
<name>A0A1M7BMJ3_9BACT</name>
<evidence type="ECO:0000313" key="2">
    <source>
        <dbReference type="EMBL" id="SHL55779.1"/>
    </source>
</evidence>
<feature type="signal peptide" evidence="1">
    <location>
        <begin position="1"/>
        <end position="31"/>
    </location>
</feature>
<evidence type="ECO:0000256" key="1">
    <source>
        <dbReference type="SAM" id="SignalP"/>
    </source>
</evidence>